<feature type="transmembrane region" description="Helical" evidence="1">
    <location>
        <begin position="207"/>
        <end position="228"/>
    </location>
</feature>
<organism evidence="4 5">
    <name type="scientific">Vulcanisaeta souniana JCM 11219</name>
    <dbReference type="NCBI Taxonomy" id="1293586"/>
    <lineage>
        <taxon>Archaea</taxon>
        <taxon>Thermoproteota</taxon>
        <taxon>Thermoprotei</taxon>
        <taxon>Thermoproteales</taxon>
        <taxon>Thermoproteaceae</taxon>
        <taxon>Vulcanisaeta</taxon>
    </lineage>
</organism>
<gene>
    <name evidence="4" type="ORF">GCM10007112_17420</name>
    <name evidence="3" type="ORF">Vsou_02380</name>
</gene>
<dbReference type="GO" id="GO:0080120">
    <property type="term" value="P:CAAX-box protein maturation"/>
    <property type="evidence" value="ECO:0007669"/>
    <property type="project" value="UniProtKB-ARBA"/>
</dbReference>
<dbReference type="OrthoDB" id="28620at2157"/>
<feature type="transmembrane region" description="Helical" evidence="1">
    <location>
        <begin position="7"/>
        <end position="26"/>
    </location>
</feature>
<reference evidence="6" key="3">
    <citation type="submission" date="2022-09" db="EMBL/GenBank/DDBJ databases">
        <title>Complete genome sequence of Vulcanisaeta souniana.</title>
        <authorList>
            <person name="Kato S."/>
            <person name="Itoh T."/>
            <person name="Ohkuma M."/>
        </authorList>
    </citation>
    <scope>NUCLEOTIDE SEQUENCE [LARGE SCALE GENOMIC DNA]</scope>
    <source>
        <strain evidence="6">JCM 11219</strain>
    </source>
</reference>
<dbReference type="EMBL" id="AP026830">
    <property type="protein sequence ID" value="BDR91145.1"/>
    <property type="molecule type" value="Genomic_DNA"/>
</dbReference>
<feature type="domain" description="CAAX prenyl protease 2/Lysostaphin resistance protein A-like" evidence="2">
    <location>
        <begin position="134"/>
        <end position="243"/>
    </location>
</feature>
<evidence type="ECO:0000259" key="2">
    <source>
        <dbReference type="Pfam" id="PF02517"/>
    </source>
</evidence>
<keyword evidence="1" id="KW-0472">Membrane</keyword>
<feature type="transmembrane region" description="Helical" evidence="1">
    <location>
        <begin position="135"/>
        <end position="157"/>
    </location>
</feature>
<reference evidence="4" key="1">
    <citation type="journal article" date="2014" name="Int. J. Syst. Evol. Microbiol.">
        <title>Complete genome sequence of Corynebacterium casei LMG S-19264T (=DSM 44701T), isolated from a smear-ripened cheese.</title>
        <authorList>
            <consortium name="US DOE Joint Genome Institute (JGI-PGF)"/>
            <person name="Walter F."/>
            <person name="Albersmeier A."/>
            <person name="Kalinowski J."/>
            <person name="Ruckert C."/>
        </authorList>
    </citation>
    <scope>NUCLEOTIDE SEQUENCE</scope>
    <source>
        <strain evidence="4">JCM 11219</strain>
    </source>
</reference>
<feature type="transmembrane region" description="Helical" evidence="1">
    <location>
        <begin position="177"/>
        <end position="201"/>
    </location>
</feature>
<accession>A0A830E449</accession>
<evidence type="ECO:0000313" key="4">
    <source>
        <dbReference type="EMBL" id="GGI81176.1"/>
    </source>
</evidence>
<dbReference type="EMBL" id="BMNM01000007">
    <property type="protein sequence ID" value="GGI81176.1"/>
    <property type="molecule type" value="Genomic_DNA"/>
</dbReference>
<evidence type="ECO:0000256" key="1">
    <source>
        <dbReference type="SAM" id="Phobius"/>
    </source>
</evidence>
<dbReference type="GO" id="GO:0004175">
    <property type="term" value="F:endopeptidase activity"/>
    <property type="evidence" value="ECO:0007669"/>
    <property type="project" value="UniProtKB-ARBA"/>
</dbReference>
<reference evidence="3" key="4">
    <citation type="journal article" date="2023" name="Microbiol. Resour. Announc.">
        <title>Complete Genome Sequence of Vulcanisaeta souniana Strain IC-059, a Hyperthermophilic Archaeon Isolated from Hot Spring Water in Japan.</title>
        <authorList>
            <person name="Kato S."/>
            <person name="Itoh T."/>
            <person name="Wu L."/>
            <person name="Ma J."/>
            <person name="Ohkuma M."/>
        </authorList>
    </citation>
    <scope>NUCLEOTIDE SEQUENCE</scope>
    <source>
        <strain evidence="3">JCM 11219</strain>
    </source>
</reference>
<evidence type="ECO:0000313" key="3">
    <source>
        <dbReference type="EMBL" id="BDR91145.1"/>
    </source>
</evidence>
<dbReference type="Proteomes" id="UP001060771">
    <property type="component" value="Chromosome"/>
</dbReference>
<evidence type="ECO:0000313" key="5">
    <source>
        <dbReference type="Proteomes" id="UP000657075"/>
    </source>
</evidence>
<reference evidence="4" key="2">
    <citation type="submission" date="2020-09" db="EMBL/GenBank/DDBJ databases">
        <authorList>
            <person name="Sun Q."/>
            <person name="Ohkuma M."/>
        </authorList>
    </citation>
    <scope>NUCLEOTIDE SEQUENCE</scope>
    <source>
        <strain evidence="4">JCM 11219</strain>
    </source>
</reference>
<feature type="transmembrane region" description="Helical" evidence="1">
    <location>
        <begin position="65"/>
        <end position="81"/>
    </location>
</feature>
<dbReference type="Proteomes" id="UP000657075">
    <property type="component" value="Unassembled WGS sequence"/>
</dbReference>
<dbReference type="RefSeq" id="WP_188603599.1">
    <property type="nucleotide sequence ID" value="NZ_BMNM01000007.1"/>
</dbReference>
<protein>
    <recommendedName>
        <fullName evidence="2">CAAX prenyl protease 2/Lysostaphin resistance protein A-like domain-containing protein</fullName>
    </recommendedName>
</protein>
<sequence length="254" mass="28581">MGNYIGNIIWPTILFIAIFIPVFITYEPYIMTNAHYDISSSIIQTLNSTLGSPVSLASTYLLGDLAPYLYLLIVALLIAYRKEVHRIVNELGLSWRPLFGKLTIPIVLVLAVLWFLVSGLIPLTAILPQVSLTNVLLLIYTLYPIAISEELVFRGFILNKLLPRRNSTKPISIMHSIPAILISAIYFTAAHLPIYLAMYGVNDLLTVAYILSYIFIYGLISGFIFALTSNVIPDIIMHWINDYLSIMVIIYSIH</sequence>
<dbReference type="AlphaFoldDB" id="A0A830E449"/>
<keyword evidence="6" id="KW-1185">Reference proteome</keyword>
<name>A0A830E449_9CREN</name>
<keyword evidence="1" id="KW-1133">Transmembrane helix</keyword>
<dbReference type="Pfam" id="PF02517">
    <property type="entry name" value="Rce1-like"/>
    <property type="match status" value="1"/>
</dbReference>
<evidence type="ECO:0000313" key="6">
    <source>
        <dbReference type="Proteomes" id="UP001060771"/>
    </source>
</evidence>
<feature type="transmembrane region" description="Helical" evidence="1">
    <location>
        <begin position="102"/>
        <end position="123"/>
    </location>
</feature>
<dbReference type="InterPro" id="IPR003675">
    <property type="entry name" value="Rce1/LyrA-like_dom"/>
</dbReference>
<keyword evidence="1" id="KW-0812">Transmembrane</keyword>
<proteinExistence type="predicted"/>